<accession>A0A5C0B289</accession>
<gene>
    <name evidence="11" type="ORF">FXN63_13415</name>
</gene>
<dbReference type="EMBL" id="CP043046">
    <property type="protein sequence ID" value="QEI06717.1"/>
    <property type="molecule type" value="Genomic_DNA"/>
</dbReference>
<evidence type="ECO:0000313" key="12">
    <source>
        <dbReference type="Proteomes" id="UP000325161"/>
    </source>
</evidence>
<keyword evidence="4" id="KW-0808">Transferase</keyword>
<feature type="domain" description="PAS" evidence="9">
    <location>
        <begin position="168"/>
        <end position="238"/>
    </location>
</feature>
<dbReference type="InterPro" id="IPR036097">
    <property type="entry name" value="HisK_dim/P_sf"/>
</dbReference>
<dbReference type="InterPro" id="IPR001610">
    <property type="entry name" value="PAC"/>
</dbReference>
<dbReference type="InterPro" id="IPR035965">
    <property type="entry name" value="PAS-like_dom_sf"/>
</dbReference>
<dbReference type="AlphaFoldDB" id="A0A5C0B289"/>
<comment type="catalytic activity">
    <reaction evidence="1">
        <text>ATP + protein L-histidine = ADP + protein N-phospho-L-histidine.</text>
        <dbReference type="EC" id="2.7.13.3"/>
    </reaction>
</comment>
<dbReference type="CDD" id="cd00130">
    <property type="entry name" value="PAS"/>
    <property type="match status" value="2"/>
</dbReference>
<proteinExistence type="predicted"/>
<dbReference type="PROSITE" id="PS50109">
    <property type="entry name" value="HIS_KIN"/>
    <property type="match status" value="1"/>
</dbReference>
<dbReference type="PROSITE" id="PS50112">
    <property type="entry name" value="PAS"/>
    <property type="match status" value="2"/>
</dbReference>
<dbReference type="CDD" id="cd16919">
    <property type="entry name" value="HATPase_CckA-like"/>
    <property type="match status" value="1"/>
</dbReference>
<keyword evidence="3 6" id="KW-0597">Phosphoprotein</keyword>
<name>A0A5C0B289_9BURK</name>
<feature type="domain" description="PAC" evidence="10">
    <location>
        <begin position="241"/>
        <end position="293"/>
    </location>
</feature>
<dbReference type="SMART" id="SM00448">
    <property type="entry name" value="REC"/>
    <property type="match status" value="1"/>
</dbReference>
<dbReference type="InterPro" id="IPR004358">
    <property type="entry name" value="Sig_transdc_His_kin-like_C"/>
</dbReference>
<protein>
    <recommendedName>
        <fullName evidence="2">histidine kinase</fullName>
        <ecNumber evidence="2">2.7.13.3</ecNumber>
    </recommendedName>
</protein>
<feature type="domain" description="Histidine kinase" evidence="7">
    <location>
        <begin position="444"/>
        <end position="667"/>
    </location>
</feature>
<dbReference type="SMART" id="SM00091">
    <property type="entry name" value="PAS"/>
    <property type="match status" value="2"/>
</dbReference>
<evidence type="ECO:0000313" key="11">
    <source>
        <dbReference type="EMBL" id="QEI06717.1"/>
    </source>
</evidence>
<dbReference type="KEGG" id="pacr:FXN63_13415"/>
<keyword evidence="5" id="KW-0418">Kinase</keyword>
<dbReference type="SUPFAM" id="SSF55785">
    <property type="entry name" value="PYP-like sensor domain (PAS domain)"/>
    <property type="match status" value="3"/>
</dbReference>
<dbReference type="Gene3D" id="3.30.565.10">
    <property type="entry name" value="Histidine kinase-like ATPase, C-terminal domain"/>
    <property type="match status" value="1"/>
</dbReference>
<dbReference type="Pfam" id="PF08447">
    <property type="entry name" value="PAS_3"/>
    <property type="match status" value="2"/>
</dbReference>
<feature type="domain" description="PAS" evidence="9">
    <location>
        <begin position="305"/>
        <end position="375"/>
    </location>
</feature>
<dbReference type="RefSeq" id="WP_148815594.1">
    <property type="nucleotide sequence ID" value="NZ_CP043046.1"/>
</dbReference>
<reference evidence="11 12" key="1">
    <citation type="submission" date="2019-08" db="EMBL/GenBank/DDBJ databases">
        <title>Amphibian skin-associated Pigmentiphaga: genome sequence and occurrence across geography and hosts.</title>
        <authorList>
            <person name="Bletz M.C."/>
            <person name="Bunk B."/>
            <person name="Sproeer C."/>
            <person name="Biwer P."/>
            <person name="Reiter S."/>
            <person name="Rabemananjara F.C.E."/>
            <person name="Schulz S."/>
            <person name="Overmann J."/>
            <person name="Vences M."/>
        </authorList>
    </citation>
    <scope>NUCLEOTIDE SEQUENCE [LARGE SCALE GENOMIC DNA]</scope>
    <source>
        <strain evidence="11 12">Mada1488</strain>
    </source>
</reference>
<organism evidence="11 12">
    <name type="scientific">Pigmentiphaga aceris</name>
    <dbReference type="NCBI Taxonomy" id="1940612"/>
    <lineage>
        <taxon>Bacteria</taxon>
        <taxon>Pseudomonadati</taxon>
        <taxon>Pseudomonadota</taxon>
        <taxon>Betaproteobacteria</taxon>
        <taxon>Burkholderiales</taxon>
        <taxon>Alcaligenaceae</taxon>
        <taxon>Pigmentiphaga</taxon>
    </lineage>
</organism>
<dbReference type="NCBIfam" id="TIGR00229">
    <property type="entry name" value="sensory_box"/>
    <property type="match status" value="3"/>
</dbReference>
<evidence type="ECO:0000256" key="5">
    <source>
        <dbReference type="ARBA" id="ARBA00022777"/>
    </source>
</evidence>
<dbReference type="InterPro" id="IPR052162">
    <property type="entry name" value="Sensor_kinase/Photoreceptor"/>
</dbReference>
<dbReference type="InterPro" id="IPR013656">
    <property type="entry name" value="PAS_4"/>
</dbReference>
<dbReference type="OrthoDB" id="9146564at2"/>
<dbReference type="PANTHER" id="PTHR43304:SF1">
    <property type="entry name" value="PAC DOMAIN-CONTAINING PROTEIN"/>
    <property type="match status" value="1"/>
</dbReference>
<dbReference type="PROSITE" id="PS50110">
    <property type="entry name" value="RESPONSE_REGULATORY"/>
    <property type="match status" value="1"/>
</dbReference>
<evidence type="ECO:0000259" key="10">
    <source>
        <dbReference type="PROSITE" id="PS50113"/>
    </source>
</evidence>
<evidence type="ECO:0000256" key="2">
    <source>
        <dbReference type="ARBA" id="ARBA00012438"/>
    </source>
</evidence>
<dbReference type="InterPro" id="IPR000700">
    <property type="entry name" value="PAS-assoc_C"/>
</dbReference>
<dbReference type="SUPFAM" id="SSF47384">
    <property type="entry name" value="Homodimeric domain of signal transducing histidine kinase"/>
    <property type="match status" value="1"/>
</dbReference>
<dbReference type="GO" id="GO:0000155">
    <property type="term" value="F:phosphorelay sensor kinase activity"/>
    <property type="evidence" value="ECO:0007669"/>
    <property type="project" value="InterPro"/>
</dbReference>
<dbReference type="SUPFAM" id="SSF52172">
    <property type="entry name" value="CheY-like"/>
    <property type="match status" value="2"/>
</dbReference>
<evidence type="ECO:0000256" key="1">
    <source>
        <dbReference type="ARBA" id="ARBA00000085"/>
    </source>
</evidence>
<dbReference type="PRINTS" id="PR00344">
    <property type="entry name" value="BCTRLSENSOR"/>
</dbReference>
<dbReference type="PROSITE" id="PS50113">
    <property type="entry name" value="PAC"/>
    <property type="match status" value="1"/>
</dbReference>
<keyword evidence="12" id="KW-1185">Reference proteome</keyword>
<dbReference type="CDD" id="cd00082">
    <property type="entry name" value="HisKA"/>
    <property type="match status" value="1"/>
</dbReference>
<dbReference type="Pfam" id="PF08448">
    <property type="entry name" value="PAS_4"/>
    <property type="match status" value="1"/>
</dbReference>
<dbReference type="SMART" id="SM00387">
    <property type="entry name" value="HATPase_c"/>
    <property type="match status" value="1"/>
</dbReference>
<evidence type="ECO:0000259" key="9">
    <source>
        <dbReference type="PROSITE" id="PS50112"/>
    </source>
</evidence>
<dbReference type="InterPro" id="IPR013655">
    <property type="entry name" value="PAS_fold_3"/>
</dbReference>
<evidence type="ECO:0000256" key="3">
    <source>
        <dbReference type="ARBA" id="ARBA00022553"/>
    </source>
</evidence>
<dbReference type="PANTHER" id="PTHR43304">
    <property type="entry name" value="PHYTOCHROME-LIKE PROTEIN CPH1"/>
    <property type="match status" value="1"/>
</dbReference>
<dbReference type="FunFam" id="3.30.450.20:FF:000099">
    <property type="entry name" value="Sensory box sensor histidine kinase"/>
    <property type="match status" value="1"/>
</dbReference>
<feature type="domain" description="Response regulatory" evidence="8">
    <location>
        <begin position="687"/>
        <end position="821"/>
    </location>
</feature>
<evidence type="ECO:0000259" key="7">
    <source>
        <dbReference type="PROSITE" id="PS50109"/>
    </source>
</evidence>
<evidence type="ECO:0000256" key="6">
    <source>
        <dbReference type="PROSITE-ProRule" id="PRU00169"/>
    </source>
</evidence>
<dbReference type="Gene3D" id="3.30.450.20">
    <property type="entry name" value="PAS domain"/>
    <property type="match status" value="3"/>
</dbReference>
<dbReference type="Gene3D" id="3.40.50.2300">
    <property type="match status" value="1"/>
</dbReference>
<dbReference type="Gene3D" id="1.10.287.130">
    <property type="match status" value="1"/>
</dbReference>
<dbReference type="InterPro" id="IPR001789">
    <property type="entry name" value="Sig_transdc_resp-reg_receiver"/>
</dbReference>
<dbReference type="InterPro" id="IPR003661">
    <property type="entry name" value="HisK_dim/P_dom"/>
</dbReference>
<dbReference type="Proteomes" id="UP000325161">
    <property type="component" value="Chromosome"/>
</dbReference>
<dbReference type="InterPro" id="IPR005467">
    <property type="entry name" value="His_kinase_dom"/>
</dbReference>
<dbReference type="SUPFAM" id="SSF55874">
    <property type="entry name" value="ATPase domain of HSP90 chaperone/DNA topoisomerase II/histidine kinase"/>
    <property type="match status" value="1"/>
</dbReference>
<dbReference type="SMART" id="SM00086">
    <property type="entry name" value="PAC"/>
    <property type="match status" value="3"/>
</dbReference>
<dbReference type="InterPro" id="IPR003594">
    <property type="entry name" value="HATPase_dom"/>
</dbReference>
<evidence type="ECO:0000256" key="4">
    <source>
        <dbReference type="ARBA" id="ARBA00022679"/>
    </source>
</evidence>
<dbReference type="Pfam" id="PF02518">
    <property type="entry name" value="HATPase_c"/>
    <property type="match status" value="1"/>
</dbReference>
<dbReference type="InterPro" id="IPR011006">
    <property type="entry name" value="CheY-like_superfamily"/>
</dbReference>
<dbReference type="InterPro" id="IPR036890">
    <property type="entry name" value="HATPase_C_sf"/>
</dbReference>
<dbReference type="InterPro" id="IPR000014">
    <property type="entry name" value="PAS"/>
</dbReference>
<feature type="modified residue" description="4-aspartylphosphate" evidence="6">
    <location>
        <position position="737"/>
    </location>
</feature>
<sequence length="824" mass="89981">MPTHASAEHFLAVEGELPRLIAEFPWETTAAGPIAAWPVELKNCIGMLLRSPVPIVSLWYEDGVMIYNDAYSEFAGSRHPSLLGSKVREGWPEVADFNDTVMKVGLAGGTLSFQDQELVLHRDGRDGQAWMNLDYSPVIDAQGKPFGVIAIVIETTGKVRAEHARRTSEAQFRTLAEAMPNHVWWASPDGRMSWCNERYYAYTGATPGALPGDDWLQRVHDDDRQQVAALWQTSLATEQDFDAEFRLCRGDGHHRWHLARAVPQRHEDGSVARWIGTHTDIEDQKAGAWALARLNATLEEQVALRTADYDRIWRLSTDLMLVCQLDATIVAVNPAWNTVLGWDELHLVGRSTLSLTNPEDHEATRAEFARLSDGMTTMRFENRFQTQDGAYRTISWTAVPEQGMIHAVGRDVTTDLEAAAALRRTEVALQQAQKMETVGKLTGGVAHDFNNLLQVIAGNLQLLSRDVAGNERAERRVASALAGVSRGAKLASHLLAFGRRQVLEPRVVNIGRFLTGVEDMLRRTIGEAIDIETVASGGLWHTLVDPTQLENALLNLVINARDAMSGHGKLTVEVSNAFLDAVYAQDHTEVIPGQYVLLAVTDTGTGMPPEVLARVFEPFFSTKSEGKGSGLGLSMVFGFVKQSGGHVKLYSELGHGTTVKLYLPRTQQPEDIVALPDATPICGGSETILVAEDDEDVRATVVETLGELGYRVLRAKDASSALSIVEGGVSADLLFTDVVMPGPLRSPDLARRAKELLPETDLHLPRMSGRTLAGEARVRHPRIAVIVATGDSGVDGLPSGTRVMRKPYDGVALAAAVHEAIGTV</sequence>
<evidence type="ECO:0000259" key="8">
    <source>
        <dbReference type="PROSITE" id="PS50110"/>
    </source>
</evidence>
<dbReference type="EC" id="2.7.13.3" evidence="2"/>